<protein>
    <submittedName>
        <fullName evidence="4">Aste57867_15881 protein</fullName>
    </submittedName>
</protein>
<dbReference type="EMBL" id="VJMH01005767">
    <property type="protein sequence ID" value="KAF0693113.1"/>
    <property type="molecule type" value="Genomic_DNA"/>
</dbReference>
<dbReference type="OrthoDB" id="67226at2759"/>
<dbReference type="InterPro" id="IPR001680">
    <property type="entry name" value="WD40_rpt"/>
</dbReference>
<dbReference type="InterPro" id="IPR052993">
    <property type="entry name" value="CFA-57"/>
</dbReference>
<feature type="region of interest" description="Disordered" evidence="2">
    <location>
        <begin position="86"/>
        <end position="117"/>
    </location>
</feature>
<dbReference type="Proteomes" id="UP000332933">
    <property type="component" value="Unassembled WGS sequence"/>
</dbReference>
<proteinExistence type="predicted"/>
<dbReference type="PANTHER" id="PTHR32215:SF0">
    <property type="entry name" value="CILIA- AND FLAGELLA-ASSOCIATED PROTEIN 57"/>
    <property type="match status" value="1"/>
</dbReference>
<reference evidence="3" key="2">
    <citation type="submission" date="2019-06" db="EMBL/GenBank/DDBJ databases">
        <title>Genomics analysis of Aphanomyces spp. identifies a new class of oomycete effector associated with host adaptation.</title>
        <authorList>
            <person name="Gaulin E."/>
        </authorList>
    </citation>
    <scope>NUCLEOTIDE SEQUENCE</scope>
    <source>
        <strain evidence="3">CBS 578.67</strain>
    </source>
</reference>
<organism evidence="4 5">
    <name type="scientific">Aphanomyces stellatus</name>
    <dbReference type="NCBI Taxonomy" id="120398"/>
    <lineage>
        <taxon>Eukaryota</taxon>
        <taxon>Sar</taxon>
        <taxon>Stramenopiles</taxon>
        <taxon>Oomycota</taxon>
        <taxon>Saprolegniomycetes</taxon>
        <taxon>Saprolegniales</taxon>
        <taxon>Verrucalvaceae</taxon>
        <taxon>Aphanomyces</taxon>
    </lineage>
</organism>
<dbReference type="EMBL" id="CAADRA010005788">
    <property type="protein sequence ID" value="VFT92668.1"/>
    <property type="molecule type" value="Genomic_DNA"/>
</dbReference>
<evidence type="ECO:0000313" key="5">
    <source>
        <dbReference type="Proteomes" id="UP000332933"/>
    </source>
</evidence>
<reference evidence="4 5" key="1">
    <citation type="submission" date="2019-03" db="EMBL/GenBank/DDBJ databases">
        <authorList>
            <person name="Gaulin E."/>
            <person name="Dumas B."/>
        </authorList>
    </citation>
    <scope>NUCLEOTIDE SEQUENCE [LARGE SCALE GENOMIC DNA]</scope>
    <source>
        <strain evidence="4">CBS 568.67</strain>
    </source>
</reference>
<gene>
    <name evidence="4" type="primary">Aste57867_15881</name>
    <name evidence="3" type="ORF">As57867_015825</name>
    <name evidence="4" type="ORF">ASTE57867_15881</name>
</gene>
<keyword evidence="1" id="KW-0175">Coiled coil</keyword>
<evidence type="ECO:0000313" key="3">
    <source>
        <dbReference type="EMBL" id="KAF0693113.1"/>
    </source>
</evidence>
<feature type="compositionally biased region" description="Low complexity" evidence="2">
    <location>
        <begin position="93"/>
        <end position="105"/>
    </location>
</feature>
<dbReference type="InterPro" id="IPR036322">
    <property type="entry name" value="WD40_repeat_dom_sf"/>
</dbReference>
<feature type="coiled-coil region" evidence="1">
    <location>
        <begin position="1010"/>
        <end position="1037"/>
    </location>
</feature>
<feature type="coiled-coil region" evidence="1">
    <location>
        <begin position="787"/>
        <end position="854"/>
    </location>
</feature>
<dbReference type="SMART" id="SM00320">
    <property type="entry name" value="WD40"/>
    <property type="match status" value="7"/>
</dbReference>
<dbReference type="SUPFAM" id="SSF50978">
    <property type="entry name" value="WD40 repeat-like"/>
    <property type="match status" value="2"/>
</dbReference>
<evidence type="ECO:0000313" key="4">
    <source>
        <dbReference type="EMBL" id="VFT92668.1"/>
    </source>
</evidence>
<evidence type="ECO:0000256" key="2">
    <source>
        <dbReference type="SAM" id="MobiDB-lite"/>
    </source>
</evidence>
<feature type="region of interest" description="Disordered" evidence="2">
    <location>
        <begin position="1269"/>
        <end position="1289"/>
    </location>
</feature>
<feature type="region of interest" description="Disordered" evidence="2">
    <location>
        <begin position="1319"/>
        <end position="1363"/>
    </location>
</feature>
<dbReference type="PANTHER" id="PTHR32215">
    <property type="entry name" value="CILIA- AND FLAGELLA-ASSOCIATED PROTEIN 57"/>
    <property type="match status" value="1"/>
</dbReference>
<sequence>MEDADAGNTTQNIRAAAIKRHHGGGFLHADPPPKAVRLSPTSGVGFNTNLRDMLLYINKNEVIYAIGKYAALQNIHSQKMAFFEPPSVHPGKAGSTNAAASSTDAAPHDETSSTTPRMGDICAMAVTVKRNYLAIARSTHSSTLRTEATISIYSLKAKGGPATAAATIHNEENQLASSALNMAPIRTLAFEAHGFSSLAFSHDGKFIVGQATTADWTFVLWDWTRARRIATADAHTKVTRICFNPIDVAQLSTSGGVHLRLWRLSEPTCRPFATFNSANSAVRYVDHTWVGKSDGMVAILDNGDVQYFSNGELVRTIPSLHHGHMLQCVVAFKTSVVVGGDRGYISVLEIDTFNGADIHTTKRMRLDTKESVVAISMDVAGAGFMCATPSLYGAYDLSNLCLLREDDEVGLLSSESESESDQFVSLITFTPLPRLSALTSLALSSRRHVFAVTGKRSNGANVVCFYSQNGTSGVLHHSFVHLVPSCLDVHPSGFEVILSFSGQVHIYHVLYDSLKLAFEVDIKHATTVAYSPGGNYFVCVVDDKTIFVYRNFGAMDPVLVSVCPVREANVTCLAWGVDDVRFYTADDGGSLIEWGMGSDGLFKATQETTTQTLGMLDRPLAYSSLAVARHVATGKPIVAACCDTSVLHIWATGQIGTAPSWTSPNLEMQITALEFGPSSVLCVGTSSGTIWVYTDASGGLCPDPTPYDLSMSAVFSLRCCLNDRVLLAASVDGTVLASSLDVHAPPPIFAGVDVINASLSVLQATPENQFTAALLTDELCLVDRVSVAEKMLRITDLETEKEQIKTEKEILTKLNAEQLSLVDRERQNELRAVKAALEAKIRAAEDEMHAKVADAQASVVAMKKDNEKSLQTMQSIFSTKLSSMNDVCRQLERQVMAERHRVDDAIFGGEEQRGVLREEMEAAQAKAVAEADARARHLATQLAFKEKQYDELLSQQNDDHLIHVGAMQASIDRDKADVAAAADAAKTTISSLQQQLRMMLNALATKDERIGQVEKDVARLTSTVETLQSELSVEKKRAAKAVSDCAALDAHVVDQTRKIEGLEELNNVRLCKLKTMKQTIAAKEEEAHEMRAFVEELHAENSAVVEDANAMDDAHGQMKGKIAFFERSMAEQKTQLMEAKAIVAAFRRDLGILIDNEQQGNRLKIDAIVKLYHKYDLRNSKGRTVQREMASDEAIIQELSRQNKCVEDHRRKLRSRLEAMGQERQKLVSVFSTDNTKMLEQMNGMKRENQHLHQRISLLELQAKHTELTKSTSTPLLSRRDDDNQATDDIADRASIVTDVANDQPRIYIPCGVHVKEPNRASPVTTLRPISRSRPRSGHATAGGAAKAKPRPKSAHPTQLTNK</sequence>
<dbReference type="Gene3D" id="2.130.10.10">
    <property type="entry name" value="YVTN repeat-like/Quinoprotein amine dehydrogenase"/>
    <property type="match status" value="2"/>
</dbReference>
<evidence type="ECO:0000256" key="1">
    <source>
        <dbReference type="SAM" id="Coils"/>
    </source>
</evidence>
<dbReference type="Pfam" id="PF00400">
    <property type="entry name" value="WD40"/>
    <property type="match status" value="1"/>
</dbReference>
<name>A0A485L466_9STRA</name>
<accession>A0A485L466</accession>
<dbReference type="InterPro" id="IPR015943">
    <property type="entry name" value="WD40/YVTN_repeat-like_dom_sf"/>
</dbReference>
<keyword evidence="5" id="KW-1185">Reference proteome</keyword>
<feature type="compositionally biased region" description="Low complexity" evidence="2">
    <location>
        <begin position="1338"/>
        <end position="1347"/>
    </location>
</feature>